<dbReference type="InterPro" id="IPR023214">
    <property type="entry name" value="HAD_sf"/>
</dbReference>
<sequence>MSGPAAAAGTGGARPPAGPDHPWLVFDYGEVISDHQDVRPRLAELLGAPLAAFCAAWAAERAAYDRGATDLDYWQSVGERVARPVDEPLAARLTAVDFGGWSGTRPDAVALLGELAAHGVRLALLSNAPRSHARRFRAQPWAAYFHHLLFSGELGTAKPDRAVWDALGERLGARPGDCLFLDDRYENVDGARRAGLGAVHWTGTEAGRRRLTALGLLPRRTAGPDDRPR</sequence>
<dbReference type="AlphaFoldDB" id="A0A919L855"/>
<comment type="caution">
    <text evidence="1">The sequence shown here is derived from an EMBL/GenBank/DDBJ whole genome shotgun (WGS) entry which is preliminary data.</text>
</comment>
<dbReference type="EMBL" id="BNCD01000028">
    <property type="protein sequence ID" value="GHH87492.1"/>
    <property type="molecule type" value="Genomic_DNA"/>
</dbReference>
<dbReference type="Pfam" id="PF00702">
    <property type="entry name" value="Hydrolase"/>
    <property type="match status" value="1"/>
</dbReference>
<reference evidence="1" key="1">
    <citation type="journal article" date="2014" name="Int. J. Syst. Evol. Microbiol.">
        <title>Complete genome sequence of Corynebacterium casei LMG S-19264T (=DSM 44701T), isolated from a smear-ripened cheese.</title>
        <authorList>
            <consortium name="US DOE Joint Genome Institute (JGI-PGF)"/>
            <person name="Walter F."/>
            <person name="Albersmeier A."/>
            <person name="Kalinowski J."/>
            <person name="Ruckert C."/>
        </authorList>
    </citation>
    <scope>NUCLEOTIDE SEQUENCE</scope>
    <source>
        <strain evidence="1">JCM 5069</strain>
    </source>
</reference>
<dbReference type="SFLD" id="SFLDG01129">
    <property type="entry name" value="C1.5:_HAD__Beta-PGM__Phosphata"/>
    <property type="match status" value="1"/>
</dbReference>
<name>A0A919L855_9ACTN</name>
<dbReference type="CDD" id="cd02603">
    <property type="entry name" value="HAD_sEH-N_like"/>
    <property type="match status" value="1"/>
</dbReference>
<dbReference type="Proteomes" id="UP000603708">
    <property type="component" value="Unassembled WGS sequence"/>
</dbReference>
<evidence type="ECO:0000313" key="1">
    <source>
        <dbReference type="EMBL" id="GHH87492.1"/>
    </source>
</evidence>
<dbReference type="InterPro" id="IPR006439">
    <property type="entry name" value="HAD-SF_hydro_IA"/>
</dbReference>
<dbReference type="RefSeq" id="WP_189938088.1">
    <property type="nucleotide sequence ID" value="NZ_BNCD01000028.1"/>
</dbReference>
<proteinExistence type="predicted"/>
<dbReference type="SUPFAM" id="SSF56784">
    <property type="entry name" value="HAD-like"/>
    <property type="match status" value="1"/>
</dbReference>
<reference evidence="1" key="2">
    <citation type="submission" date="2020-09" db="EMBL/GenBank/DDBJ databases">
        <authorList>
            <person name="Sun Q."/>
            <person name="Ohkuma M."/>
        </authorList>
    </citation>
    <scope>NUCLEOTIDE SEQUENCE</scope>
    <source>
        <strain evidence="1">JCM 5069</strain>
    </source>
</reference>
<keyword evidence="2" id="KW-1185">Reference proteome</keyword>
<dbReference type="PANTHER" id="PTHR43611:SF3">
    <property type="entry name" value="FLAVIN MONONUCLEOTIDE HYDROLASE 1, CHLOROPLATIC"/>
    <property type="match status" value="1"/>
</dbReference>
<dbReference type="SFLD" id="SFLDS00003">
    <property type="entry name" value="Haloacid_Dehalogenase"/>
    <property type="match status" value="1"/>
</dbReference>
<dbReference type="InterPro" id="IPR036412">
    <property type="entry name" value="HAD-like_sf"/>
</dbReference>
<dbReference type="PRINTS" id="PR00413">
    <property type="entry name" value="HADHALOGNASE"/>
</dbReference>
<organism evidence="1 2">
    <name type="scientific">Streptomyces sulfonofaciens</name>
    <dbReference type="NCBI Taxonomy" id="68272"/>
    <lineage>
        <taxon>Bacteria</taxon>
        <taxon>Bacillati</taxon>
        <taxon>Actinomycetota</taxon>
        <taxon>Actinomycetes</taxon>
        <taxon>Kitasatosporales</taxon>
        <taxon>Streptomycetaceae</taxon>
        <taxon>Streptomyces</taxon>
    </lineage>
</organism>
<evidence type="ECO:0000313" key="2">
    <source>
        <dbReference type="Proteomes" id="UP000603708"/>
    </source>
</evidence>
<protein>
    <submittedName>
        <fullName evidence="1">Haloacid dehalogenase</fullName>
    </submittedName>
</protein>
<dbReference type="NCBIfam" id="TIGR01509">
    <property type="entry name" value="HAD-SF-IA-v3"/>
    <property type="match status" value="1"/>
</dbReference>
<dbReference type="PANTHER" id="PTHR43611">
    <property type="entry name" value="ALPHA-D-GLUCOSE 1-PHOSPHATE PHOSPHATASE"/>
    <property type="match status" value="1"/>
</dbReference>
<gene>
    <name evidence="1" type="ORF">GCM10018793_63480</name>
</gene>
<dbReference type="Gene3D" id="3.40.50.1000">
    <property type="entry name" value="HAD superfamily/HAD-like"/>
    <property type="match status" value="1"/>
</dbReference>
<accession>A0A919L855</accession>